<protein>
    <submittedName>
        <fullName evidence="5">Colanic biosynthesis UDP-glucose lipid carrier transferase</fullName>
    </submittedName>
</protein>
<feature type="transmembrane region" description="Helical" evidence="3">
    <location>
        <begin position="60"/>
        <end position="84"/>
    </location>
</feature>
<evidence type="ECO:0000256" key="1">
    <source>
        <dbReference type="ARBA" id="ARBA00006464"/>
    </source>
</evidence>
<dbReference type="GO" id="GO:0000271">
    <property type="term" value="P:polysaccharide biosynthetic process"/>
    <property type="evidence" value="ECO:0007669"/>
    <property type="project" value="UniProtKB-KW"/>
</dbReference>
<dbReference type="OrthoDB" id="9808602at2"/>
<name>A0A380W816_AFIFE</name>
<keyword evidence="3" id="KW-0472">Membrane</keyword>
<evidence type="ECO:0000256" key="2">
    <source>
        <dbReference type="ARBA" id="ARBA00023169"/>
    </source>
</evidence>
<evidence type="ECO:0000256" key="3">
    <source>
        <dbReference type="SAM" id="Phobius"/>
    </source>
</evidence>
<dbReference type="EMBL" id="UIGB01000001">
    <property type="protein sequence ID" value="SUU85052.1"/>
    <property type="molecule type" value="Genomic_DNA"/>
</dbReference>
<proteinExistence type="inferred from homology"/>
<dbReference type="Proteomes" id="UP000254343">
    <property type="component" value="Unassembled WGS sequence"/>
</dbReference>
<organism evidence="5 6">
    <name type="scientific">Afipia felis</name>
    <name type="common">Cat scratch disease bacillus</name>
    <dbReference type="NCBI Taxonomy" id="1035"/>
    <lineage>
        <taxon>Bacteria</taxon>
        <taxon>Pseudomonadati</taxon>
        <taxon>Pseudomonadota</taxon>
        <taxon>Alphaproteobacteria</taxon>
        <taxon>Hyphomicrobiales</taxon>
        <taxon>Nitrobacteraceae</taxon>
        <taxon>Afipia</taxon>
    </lineage>
</organism>
<evidence type="ECO:0000259" key="4">
    <source>
        <dbReference type="Pfam" id="PF02397"/>
    </source>
</evidence>
<keyword evidence="3" id="KW-1133">Transmembrane helix</keyword>
<gene>
    <name evidence="5" type="primary">wcaJ_3</name>
    <name evidence="5" type="ORF">NCTC12722_02257</name>
</gene>
<keyword evidence="2" id="KW-0270">Exopolysaccharide synthesis</keyword>
<sequence>MVSTATARYDDQDSNVASLWKNRRYISARPVEYVGHGAYRKKHSARLWRREPAAALSKRAFDITAAGLALLFFAPMLLVISIAIKVSSPGPILFHQYRYGFRNRRFKIYKFRSMRTDTGDRTGIRQTVQGDPRVTRVGRILRKTSLDEIPQLINVIKGDMSLVGPRPHVPGMLAANVLYEDLVPYYFQRHIARPGITGLAQVSGCRGSTAEANNAISRIDYDLEYIEKWSLRMDIAIILRTVRREFISGNGY</sequence>
<dbReference type="GO" id="GO:0016780">
    <property type="term" value="F:phosphotransferase activity, for other substituted phosphate groups"/>
    <property type="evidence" value="ECO:0007669"/>
    <property type="project" value="TreeGrafter"/>
</dbReference>
<dbReference type="Pfam" id="PF02397">
    <property type="entry name" value="Bac_transf"/>
    <property type="match status" value="1"/>
</dbReference>
<keyword evidence="5" id="KW-0808">Transferase</keyword>
<dbReference type="PANTHER" id="PTHR30576:SF0">
    <property type="entry name" value="UNDECAPRENYL-PHOSPHATE N-ACETYLGALACTOSAMINYL 1-PHOSPHATE TRANSFERASE-RELATED"/>
    <property type="match status" value="1"/>
</dbReference>
<comment type="similarity">
    <text evidence="1">Belongs to the bacterial sugar transferase family.</text>
</comment>
<evidence type="ECO:0000313" key="5">
    <source>
        <dbReference type="EMBL" id="SUU85052.1"/>
    </source>
</evidence>
<dbReference type="AlphaFoldDB" id="A0A380W816"/>
<reference evidence="5 6" key="1">
    <citation type="submission" date="2018-06" db="EMBL/GenBank/DDBJ databases">
        <authorList>
            <consortium name="Pathogen Informatics"/>
            <person name="Doyle S."/>
        </authorList>
    </citation>
    <scope>NUCLEOTIDE SEQUENCE [LARGE SCALE GENOMIC DNA]</scope>
    <source>
        <strain evidence="5 6">NCTC12722</strain>
    </source>
</reference>
<dbReference type="PANTHER" id="PTHR30576">
    <property type="entry name" value="COLANIC BIOSYNTHESIS UDP-GLUCOSE LIPID CARRIER TRANSFERASE"/>
    <property type="match status" value="1"/>
</dbReference>
<evidence type="ECO:0000313" key="6">
    <source>
        <dbReference type="Proteomes" id="UP000254343"/>
    </source>
</evidence>
<feature type="domain" description="Bacterial sugar transferase" evidence="4">
    <location>
        <begin position="58"/>
        <end position="244"/>
    </location>
</feature>
<keyword evidence="3" id="KW-0812">Transmembrane</keyword>
<accession>A0A380W816</accession>
<dbReference type="InterPro" id="IPR003362">
    <property type="entry name" value="Bact_transf"/>
</dbReference>
<dbReference type="RefSeq" id="WP_002715877.1">
    <property type="nucleotide sequence ID" value="NZ_UFSI01000001.1"/>
</dbReference>